<dbReference type="InterPro" id="IPR053157">
    <property type="entry name" value="Sterol_Uptake_Regulator"/>
</dbReference>
<dbReference type="InterPro" id="IPR021858">
    <property type="entry name" value="Fun_TF"/>
</dbReference>
<protein>
    <submittedName>
        <fullName evidence="2">Str. FM013</fullName>
    </submittedName>
</protein>
<proteinExistence type="predicted"/>
<dbReference type="PANTHER" id="PTHR47784">
    <property type="entry name" value="STEROL UPTAKE CONTROL PROTEIN 2"/>
    <property type="match status" value="1"/>
</dbReference>
<evidence type="ECO:0000313" key="2">
    <source>
        <dbReference type="EMBL" id="CRL30505.1"/>
    </source>
</evidence>
<evidence type="ECO:0000313" key="3">
    <source>
        <dbReference type="Proteomes" id="UP000053732"/>
    </source>
</evidence>
<organism evidence="2 3">
    <name type="scientific">Penicillium camemberti (strain FM 013)</name>
    <dbReference type="NCBI Taxonomy" id="1429867"/>
    <lineage>
        <taxon>Eukaryota</taxon>
        <taxon>Fungi</taxon>
        <taxon>Dikarya</taxon>
        <taxon>Ascomycota</taxon>
        <taxon>Pezizomycotina</taxon>
        <taxon>Eurotiomycetes</taxon>
        <taxon>Eurotiomycetidae</taxon>
        <taxon>Eurotiales</taxon>
        <taxon>Aspergillaceae</taxon>
        <taxon>Penicillium</taxon>
    </lineage>
</organism>
<dbReference type="Pfam" id="PF11951">
    <property type="entry name" value="Fungal_trans_2"/>
    <property type="match status" value="1"/>
</dbReference>
<accession>A0A0G4PVH9</accession>
<dbReference type="AlphaFoldDB" id="A0A0G4PVH9"/>
<feature type="compositionally biased region" description="Basic and acidic residues" evidence="1">
    <location>
        <begin position="183"/>
        <end position="194"/>
    </location>
</feature>
<gene>
    <name evidence="2" type="ORF">PCAMFM013_S053g000013</name>
</gene>
<evidence type="ECO:0000256" key="1">
    <source>
        <dbReference type="SAM" id="MobiDB-lite"/>
    </source>
</evidence>
<dbReference type="Proteomes" id="UP000053732">
    <property type="component" value="Unassembled WGS sequence"/>
</dbReference>
<dbReference type="PANTHER" id="PTHR47784:SF5">
    <property type="entry name" value="STEROL UPTAKE CONTROL PROTEIN 2"/>
    <property type="match status" value="1"/>
</dbReference>
<reference evidence="2 3" key="1">
    <citation type="journal article" date="2014" name="Nat. Commun.">
        <title>Multiple recent horizontal transfers of a large genomic region in cheese making fungi.</title>
        <authorList>
            <person name="Cheeseman K."/>
            <person name="Ropars J."/>
            <person name="Renault P."/>
            <person name="Dupont J."/>
            <person name="Gouzy J."/>
            <person name="Branca A."/>
            <person name="Abraham A.L."/>
            <person name="Ceppi M."/>
            <person name="Conseiller E."/>
            <person name="Debuchy R."/>
            <person name="Malagnac F."/>
            <person name="Goarin A."/>
            <person name="Silar P."/>
            <person name="Lacoste S."/>
            <person name="Sallet E."/>
            <person name="Bensimon A."/>
            <person name="Giraud T."/>
            <person name="Brygoo Y."/>
        </authorList>
    </citation>
    <scope>NUCLEOTIDE SEQUENCE [LARGE SCALE GENOMIC DNA]</scope>
    <source>
        <strain evidence="3">FM 013</strain>
    </source>
</reference>
<feature type="compositionally biased region" description="Polar residues" evidence="1">
    <location>
        <begin position="152"/>
        <end position="169"/>
    </location>
</feature>
<feature type="region of interest" description="Disordered" evidence="1">
    <location>
        <begin position="152"/>
        <end position="194"/>
    </location>
</feature>
<name>A0A0G4PVH9_PENC3</name>
<dbReference type="EMBL" id="HG793186">
    <property type="protein sequence ID" value="CRL30505.1"/>
    <property type="molecule type" value="Genomic_DNA"/>
</dbReference>
<keyword evidence="3" id="KW-1185">Reference proteome</keyword>
<dbReference type="STRING" id="1429867.A0A0G4PVH9"/>
<sequence>MSPLRKHAKSRNGTRELKCTYLKVATARDRATNFHNTPPSSNSDATRSLIWRGSPVAATTAPVQKGSFGIHGLELMHKYSTETFQSLSVSDSETQIWRITVPRLALKHEYLMNGILALASMHIATSLEPAEKPFSTMTQGYSITTVALGPSVTKSTASHPRTATRSSRTPLFFEPKPTSSRADITESHRLEWPT</sequence>
<dbReference type="GO" id="GO:0001228">
    <property type="term" value="F:DNA-binding transcription activator activity, RNA polymerase II-specific"/>
    <property type="evidence" value="ECO:0007669"/>
    <property type="project" value="TreeGrafter"/>
</dbReference>